<feature type="region of interest" description="Disordered" evidence="1">
    <location>
        <begin position="1180"/>
        <end position="1210"/>
    </location>
</feature>
<dbReference type="EMBL" id="RRYP01001286">
    <property type="protein sequence ID" value="TNV86128.1"/>
    <property type="molecule type" value="Genomic_DNA"/>
</dbReference>
<sequence>MNNANNDNKSSSPERKGKFLDNDAKQQQQLFSGAVQFTQLDKVKAQQPSRNQRRNGHGSKNHASQDEVAKGKQNSSQIENFIQNAYHLQQASIAKDSRHLNLKGILFQLQQLEPQKLKEQEINYKLDIEWIKNVLIKIVDKPSQLEKKLLKYSQVACYEGQLILSSSFELTQQRAIEGTSTVQQQQNQSNLLNMANLFSQKGIEINQLDGASNAQISNLTANNQQSKALNITPSNQSLTRHSKNQGSKQLLLNPLIGENNKSENLARESPAATTLQQHRGSIFAGVSEDKCLGATGNDGQNSNQFVNSQKQLKIPQQNPQSSREQISPDNISPLQQDPAQLLQWLDITLWEVIFIHPQVESKRRLSQSQQRQIIGNLIPKFVTDSDITTFKIKMRPYQFSDQWDCFMELIFATESDFTNMKELLCAHVLIVYPPLEEDYVFISQIGTGSQATVDHYQNRVPRRNGANPSQNINSSATPNNKTLVSGINPLESQSQAELQFQSQHAAAAKNNQAELESFAVKKYTINASDPNINLESERDMIFNEICFIRQLRICENIVQIDRVYSTRSLESGHRQICLVMKYAKYGSLLKHILRNQKFTEAQIRTIMEQLLLAVDLMHRSNIIHRDIKPDNILLMERENLKICITDLGLACRADDVKETNLKCGTPGYVGPEILKGLPFTQKTDIFSVGSFMYNLLTSNSLYQGRNAQEMLFANKYQNPYSTVQLKVTGVSADCKHLLLWMLQTTPESRPTAEQCINHKWFQQDREALQSSLFINKNPQLIASYFNNPINEINPQEFVSFIIAPNYFQNLQCLPSQTPANLNLLNNSNMHQNTSSVSGQLAIVTNKRNNSVFAVGGSGFGGGANQMLQNTLGNNLGASRILNPAVSPSGFGGRQGSVFAYQDSKSRKGSVVNVKFCYNQIISQGRQMSINGDIPQFAAPSLLNQTKRIESNQASAQALQSASNAGLFVPVTGQQERPSSRNQVSDIKEELTSKGRGLTSQQNASNSQIMMAPQDSSSGERVNPSLVQQEPLYKPAQQAVSGPREEQKRTSAFGKYIFKRKQSEEVEVAPALPPVENDNPVKQEFSDPPQPGIPPPYQENQGISLKQDINKQQKEDEECLDLKIPTVLKVEEKKLPGPQKQQEKPLATAGQCEESVPLLHREEKKDFIKPKVDSLCVPGQQQASQPLNQGDYLGKETPVQFPSEVPESVPQEDIDLSEGNDFEEHSSPKCATRGLMQQQQMDGRVLNKQTFERRLSNRQQINDLKNMEISMHIKNKDPIKVQRRFFLLM</sequence>
<comment type="caution">
    <text evidence="3">The sequence shown here is derived from an EMBL/GenBank/DDBJ whole genome shotgun (WGS) entry which is preliminary data.</text>
</comment>
<dbReference type="PROSITE" id="PS50011">
    <property type="entry name" value="PROTEIN_KINASE_DOM"/>
    <property type="match status" value="1"/>
</dbReference>
<feature type="region of interest" description="Disordered" evidence="1">
    <location>
        <begin position="1132"/>
        <end position="1152"/>
    </location>
</feature>
<dbReference type="GO" id="GO:0005524">
    <property type="term" value="F:ATP binding"/>
    <property type="evidence" value="ECO:0007669"/>
    <property type="project" value="InterPro"/>
</dbReference>
<gene>
    <name evidence="3" type="ORF">FGO68_gene14551</name>
</gene>
<evidence type="ECO:0000313" key="4">
    <source>
        <dbReference type="Proteomes" id="UP000785679"/>
    </source>
</evidence>
<dbReference type="PANTHER" id="PTHR24347">
    <property type="entry name" value="SERINE/THREONINE-PROTEIN KINASE"/>
    <property type="match status" value="1"/>
</dbReference>
<feature type="domain" description="Protein kinase" evidence="2">
    <location>
        <begin position="439"/>
        <end position="761"/>
    </location>
</feature>
<dbReference type="Pfam" id="PF00069">
    <property type="entry name" value="Pkinase"/>
    <property type="match status" value="1"/>
</dbReference>
<feature type="compositionally biased region" description="Basic and acidic residues" evidence="1">
    <location>
        <begin position="12"/>
        <end position="24"/>
    </location>
</feature>
<keyword evidence="4" id="KW-1185">Reference proteome</keyword>
<dbReference type="InterPro" id="IPR008271">
    <property type="entry name" value="Ser/Thr_kinase_AS"/>
</dbReference>
<evidence type="ECO:0000256" key="1">
    <source>
        <dbReference type="SAM" id="MobiDB-lite"/>
    </source>
</evidence>
<organism evidence="3 4">
    <name type="scientific">Halteria grandinella</name>
    <dbReference type="NCBI Taxonomy" id="5974"/>
    <lineage>
        <taxon>Eukaryota</taxon>
        <taxon>Sar</taxon>
        <taxon>Alveolata</taxon>
        <taxon>Ciliophora</taxon>
        <taxon>Intramacronucleata</taxon>
        <taxon>Spirotrichea</taxon>
        <taxon>Stichotrichia</taxon>
        <taxon>Sporadotrichida</taxon>
        <taxon>Halteriidae</taxon>
        <taxon>Halteria</taxon>
    </lineage>
</organism>
<dbReference type="Gene3D" id="1.10.510.10">
    <property type="entry name" value="Transferase(Phosphotransferase) domain 1"/>
    <property type="match status" value="1"/>
</dbReference>
<dbReference type="SUPFAM" id="SSF56112">
    <property type="entry name" value="Protein kinase-like (PK-like)"/>
    <property type="match status" value="1"/>
</dbReference>
<name>A0A8J8P385_HALGN</name>
<dbReference type="Proteomes" id="UP000785679">
    <property type="component" value="Unassembled WGS sequence"/>
</dbReference>
<dbReference type="OrthoDB" id="10252171at2759"/>
<feature type="compositionally biased region" description="Polar residues" evidence="1">
    <location>
        <begin position="1"/>
        <end position="11"/>
    </location>
</feature>
<dbReference type="InterPro" id="IPR000719">
    <property type="entry name" value="Prot_kinase_dom"/>
</dbReference>
<protein>
    <recommendedName>
        <fullName evidence="2">Protein kinase domain-containing protein</fullName>
    </recommendedName>
</protein>
<reference evidence="3" key="1">
    <citation type="submission" date="2019-06" db="EMBL/GenBank/DDBJ databases">
        <authorList>
            <person name="Zheng W."/>
        </authorList>
    </citation>
    <scope>NUCLEOTIDE SEQUENCE</scope>
    <source>
        <strain evidence="3">QDHG01</strain>
    </source>
</reference>
<feature type="region of interest" description="Disordered" evidence="1">
    <location>
        <begin position="310"/>
        <end position="332"/>
    </location>
</feature>
<feature type="compositionally biased region" description="Polar residues" evidence="1">
    <location>
        <begin position="971"/>
        <end position="984"/>
    </location>
</feature>
<feature type="compositionally biased region" description="Basic residues" evidence="1">
    <location>
        <begin position="51"/>
        <end position="60"/>
    </location>
</feature>
<proteinExistence type="predicted"/>
<feature type="region of interest" description="Disordered" evidence="1">
    <location>
        <begin position="1067"/>
        <end position="1100"/>
    </location>
</feature>
<dbReference type="PROSITE" id="PS00108">
    <property type="entry name" value="PROTEIN_KINASE_ST"/>
    <property type="match status" value="1"/>
</dbReference>
<dbReference type="GO" id="GO:0004672">
    <property type="term" value="F:protein kinase activity"/>
    <property type="evidence" value="ECO:0007669"/>
    <property type="project" value="InterPro"/>
</dbReference>
<evidence type="ECO:0000313" key="3">
    <source>
        <dbReference type="EMBL" id="TNV86128.1"/>
    </source>
</evidence>
<feature type="compositionally biased region" description="Pro residues" evidence="1">
    <location>
        <begin position="1087"/>
        <end position="1096"/>
    </location>
</feature>
<feature type="region of interest" description="Disordered" evidence="1">
    <location>
        <begin position="970"/>
        <end position="1021"/>
    </location>
</feature>
<feature type="compositionally biased region" description="Polar residues" evidence="1">
    <location>
        <begin position="997"/>
        <end position="1021"/>
    </location>
</feature>
<feature type="compositionally biased region" description="Polar residues" evidence="1">
    <location>
        <begin position="25"/>
        <end position="39"/>
    </location>
</feature>
<accession>A0A8J8P385</accession>
<evidence type="ECO:0000259" key="2">
    <source>
        <dbReference type="PROSITE" id="PS50011"/>
    </source>
</evidence>
<feature type="region of interest" description="Disordered" evidence="1">
    <location>
        <begin position="1"/>
        <end position="74"/>
    </location>
</feature>
<dbReference type="SMART" id="SM00220">
    <property type="entry name" value="S_TKc"/>
    <property type="match status" value="1"/>
</dbReference>
<dbReference type="InterPro" id="IPR011009">
    <property type="entry name" value="Kinase-like_dom_sf"/>
</dbReference>